<organism evidence="1 2">
    <name type="scientific">Cloeon dipterum</name>
    <dbReference type="NCBI Taxonomy" id="197152"/>
    <lineage>
        <taxon>Eukaryota</taxon>
        <taxon>Metazoa</taxon>
        <taxon>Ecdysozoa</taxon>
        <taxon>Arthropoda</taxon>
        <taxon>Hexapoda</taxon>
        <taxon>Insecta</taxon>
        <taxon>Pterygota</taxon>
        <taxon>Palaeoptera</taxon>
        <taxon>Ephemeroptera</taxon>
        <taxon>Pisciforma</taxon>
        <taxon>Baetidae</taxon>
        <taxon>Cloeon</taxon>
    </lineage>
</organism>
<dbReference type="Proteomes" id="UP000494165">
    <property type="component" value="Unassembled WGS sequence"/>
</dbReference>
<dbReference type="AlphaFoldDB" id="A0A8S1C726"/>
<dbReference type="EMBL" id="CADEPI010000019">
    <property type="protein sequence ID" value="CAB3365083.1"/>
    <property type="molecule type" value="Genomic_DNA"/>
</dbReference>
<sequence>MTRNPHGPVEEHLLINNIKLNSTIGIFVNNERGEEELASMVMKREYGVVGLLQILAEYRRKGICGDRSGSHYTKKLMPFATVLI</sequence>
<protein>
    <submittedName>
        <fullName evidence="1">Uncharacterized protein</fullName>
    </submittedName>
</protein>
<evidence type="ECO:0000313" key="1">
    <source>
        <dbReference type="EMBL" id="CAB3365083.1"/>
    </source>
</evidence>
<dbReference type="OrthoDB" id="61870at2759"/>
<accession>A0A8S1C726</accession>
<name>A0A8S1C726_9INSE</name>
<keyword evidence="2" id="KW-1185">Reference proteome</keyword>
<gene>
    <name evidence="1" type="ORF">CLODIP_2_CD06763</name>
</gene>
<comment type="caution">
    <text evidence="1">The sequence shown here is derived from an EMBL/GenBank/DDBJ whole genome shotgun (WGS) entry which is preliminary data.</text>
</comment>
<proteinExistence type="predicted"/>
<evidence type="ECO:0000313" key="2">
    <source>
        <dbReference type="Proteomes" id="UP000494165"/>
    </source>
</evidence>
<dbReference type="Gene3D" id="3.40.630.30">
    <property type="match status" value="1"/>
</dbReference>
<reference evidence="1 2" key="1">
    <citation type="submission" date="2020-04" db="EMBL/GenBank/DDBJ databases">
        <authorList>
            <person name="Alioto T."/>
            <person name="Alioto T."/>
            <person name="Gomez Garrido J."/>
        </authorList>
    </citation>
    <scope>NUCLEOTIDE SEQUENCE [LARGE SCALE GENOMIC DNA]</scope>
</reference>